<dbReference type="GO" id="GO:0007608">
    <property type="term" value="P:sensory perception of smell"/>
    <property type="evidence" value="ECO:0007669"/>
    <property type="project" value="UniProtKB-KW"/>
</dbReference>
<keyword evidence="4" id="KW-0716">Sensory transduction</keyword>
<evidence type="ECO:0000256" key="2">
    <source>
        <dbReference type="ARBA" id="ARBA00010532"/>
    </source>
</evidence>
<dbReference type="Proteomes" id="UP000292052">
    <property type="component" value="Unassembled WGS sequence"/>
</dbReference>
<protein>
    <recommendedName>
        <fullName evidence="12">Sensory neuron membrane protein 2</fullName>
    </recommendedName>
</protein>
<dbReference type="Pfam" id="PF01130">
    <property type="entry name" value="CD36"/>
    <property type="match status" value="2"/>
</dbReference>
<dbReference type="EMBL" id="QDEB01051841">
    <property type="protein sequence ID" value="RZC37537.1"/>
    <property type="molecule type" value="Genomic_DNA"/>
</dbReference>
<evidence type="ECO:0000256" key="1">
    <source>
        <dbReference type="ARBA" id="ARBA00004236"/>
    </source>
</evidence>
<name>A0A482VZ41_ASBVE</name>
<dbReference type="AlphaFoldDB" id="A0A482VZ41"/>
<dbReference type="OrthoDB" id="195015at2759"/>
<comment type="subcellular location">
    <subcellularLocation>
        <location evidence="1">Cell membrane</location>
    </subcellularLocation>
</comment>
<evidence type="ECO:0000256" key="6">
    <source>
        <dbReference type="ARBA" id="ARBA00022725"/>
    </source>
</evidence>
<feature type="non-terminal residue" evidence="13">
    <location>
        <position position="309"/>
    </location>
</feature>
<keyword evidence="14" id="KW-1185">Reference proteome</keyword>
<evidence type="ECO:0000256" key="11">
    <source>
        <dbReference type="ARBA" id="ARBA00023180"/>
    </source>
</evidence>
<sequence>MVTYIQVYFFDVENPNEIVNGAKPLVKEKGPYVYKQYRKKTIKSIDENEDTISYTQREIFEFDAEASGNFSDEDYVTILNTPMNSILQIAEKYGHQIIKLLANCLNDIFNQMGTVFVKVRVKDILFDGVQFCVPHSSLCALQQTLVCNVAAKKKNVDKLQNNSLQFSFFNYKARSDDGLYTVKRGIQNIQTLGHIVKLNNSTRTNFWQRLGPNSVCDKVEGTDSTLYPPEISRDSVFKIYSTDICRDNIDGIEPHEDLHRTYLIVEPETGTPLEGMKRIQINAVLRPVGNINLMKHLPRVVLPLLWIEE</sequence>
<dbReference type="PANTHER" id="PTHR11923">
    <property type="entry name" value="SCAVENGER RECEPTOR CLASS B TYPE-1 SR-B1"/>
    <property type="match status" value="1"/>
</dbReference>
<proteinExistence type="inferred from homology"/>
<evidence type="ECO:0000256" key="4">
    <source>
        <dbReference type="ARBA" id="ARBA00022606"/>
    </source>
</evidence>
<evidence type="ECO:0000256" key="3">
    <source>
        <dbReference type="ARBA" id="ARBA00022475"/>
    </source>
</evidence>
<evidence type="ECO:0000256" key="12">
    <source>
        <dbReference type="ARBA" id="ARBA00040645"/>
    </source>
</evidence>
<keyword evidence="9" id="KW-1015">Disulfide bond</keyword>
<evidence type="ECO:0000256" key="9">
    <source>
        <dbReference type="ARBA" id="ARBA00023157"/>
    </source>
</evidence>
<keyword evidence="3" id="KW-1003">Cell membrane</keyword>
<comment type="caution">
    <text evidence="13">The sequence shown here is derived from an EMBL/GenBank/DDBJ whole genome shotgun (WGS) entry which is preliminary data.</text>
</comment>
<dbReference type="GO" id="GO:0005737">
    <property type="term" value="C:cytoplasm"/>
    <property type="evidence" value="ECO:0007669"/>
    <property type="project" value="TreeGrafter"/>
</dbReference>
<keyword evidence="7" id="KW-1133">Transmembrane helix</keyword>
<dbReference type="PANTHER" id="PTHR11923:SF109">
    <property type="entry name" value="SENSORY NEURON MEMBRANE PROTEIN 2"/>
    <property type="match status" value="1"/>
</dbReference>
<keyword evidence="11" id="KW-0325">Glycoprotein</keyword>
<comment type="similarity">
    <text evidence="2">Belongs to the CD36 family.</text>
</comment>
<dbReference type="InterPro" id="IPR002159">
    <property type="entry name" value="CD36_fam"/>
</dbReference>
<keyword evidence="8" id="KW-0472">Membrane</keyword>
<evidence type="ECO:0000256" key="5">
    <source>
        <dbReference type="ARBA" id="ARBA00022692"/>
    </source>
</evidence>
<evidence type="ECO:0000256" key="10">
    <source>
        <dbReference type="ARBA" id="ARBA00023170"/>
    </source>
</evidence>
<dbReference type="GO" id="GO:0005044">
    <property type="term" value="F:scavenger receptor activity"/>
    <property type="evidence" value="ECO:0007669"/>
    <property type="project" value="TreeGrafter"/>
</dbReference>
<evidence type="ECO:0000256" key="7">
    <source>
        <dbReference type="ARBA" id="ARBA00022989"/>
    </source>
</evidence>
<evidence type="ECO:0000256" key="8">
    <source>
        <dbReference type="ARBA" id="ARBA00023136"/>
    </source>
</evidence>
<dbReference type="STRING" id="1661398.A0A482VZ41"/>
<dbReference type="GO" id="GO:0005886">
    <property type="term" value="C:plasma membrane"/>
    <property type="evidence" value="ECO:0007669"/>
    <property type="project" value="UniProtKB-SubCell"/>
</dbReference>
<evidence type="ECO:0000313" key="13">
    <source>
        <dbReference type="EMBL" id="RZC37537.1"/>
    </source>
</evidence>
<accession>A0A482VZ41</accession>
<keyword evidence="5" id="KW-0812">Transmembrane</keyword>
<keyword evidence="6" id="KW-0552">Olfaction</keyword>
<keyword evidence="10" id="KW-0675">Receptor</keyword>
<organism evidence="13 14">
    <name type="scientific">Asbolus verrucosus</name>
    <name type="common">Desert ironclad beetle</name>
    <dbReference type="NCBI Taxonomy" id="1661398"/>
    <lineage>
        <taxon>Eukaryota</taxon>
        <taxon>Metazoa</taxon>
        <taxon>Ecdysozoa</taxon>
        <taxon>Arthropoda</taxon>
        <taxon>Hexapoda</taxon>
        <taxon>Insecta</taxon>
        <taxon>Pterygota</taxon>
        <taxon>Neoptera</taxon>
        <taxon>Endopterygota</taxon>
        <taxon>Coleoptera</taxon>
        <taxon>Polyphaga</taxon>
        <taxon>Cucujiformia</taxon>
        <taxon>Tenebrionidae</taxon>
        <taxon>Pimeliinae</taxon>
        <taxon>Asbolus</taxon>
    </lineage>
</organism>
<evidence type="ECO:0000313" key="14">
    <source>
        <dbReference type="Proteomes" id="UP000292052"/>
    </source>
</evidence>
<reference evidence="13 14" key="1">
    <citation type="submission" date="2017-03" db="EMBL/GenBank/DDBJ databases">
        <title>Genome of the blue death feigning beetle - Asbolus verrucosus.</title>
        <authorList>
            <person name="Rider S.D."/>
        </authorList>
    </citation>
    <scope>NUCLEOTIDE SEQUENCE [LARGE SCALE GENOMIC DNA]</scope>
    <source>
        <strain evidence="13">Butters</strain>
        <tissue evidence="13">Head and leg muscle</tissue>
    </source>
</reference>
<gene>
    <name evidence="13" type="ORF">BDFB_004280</name>
</gene>
<dbReference type="PRINTS" id="PR01609">
    <property type="entry name" value="CD36FAMILY"/>
</dbReference>